<reference evidence="3" key="1">
    <citation type="journal article" date="2019" name="Int. J. Syst. Evol. Microbiol.">
        <title>The Global Catalogue of Microorganisms (GCM) 10K type strain sequencing project: providing services to taxonomists for standard genome sequencing and annotation.</title>
        <authorList>
            <consortium name="The Broad Institute Genomics Platform"/>
            <consortium name="The Broad Institute Genome Sequencing Center for Infectious Disease"/>
            <person name="Wu L."/>
            <person name="Ma J."/>
        </authorList>
    </citation>
    <scope>NUCLEOTIDE SEQUENCE [LARGE SCALE GENOMIC DNA]</scope>
    <source>
        <strain evidence="3">JCM 15134</strain>
    </source>
</reference>
<sequence length="109" mass="12071">MPANPEPERKATTNHTPASGISISRSLAENPVIFLKTGTGLSERFRSHRFRNCQYFLLGTMLSGTGAGPWLSDRYEMPPRFCITTNATPSTDNPPPIMASMPKRSSKRM</sequence>
<evidence type="ECO:0000313" key="2">
    <source>
        <dbReference type="EMBL" id="GAA0690588.1"/>
    </source>
</evidence>
<organism evidence="2 3">
    <name type="scientific">Marinobacterium maritimum</name>
    <dbReference type="NCBI Taxonomy" id="500162"/>
    <lineage>
        <taxon>Bacteria</taxon>
        <taxon>Pseudomonadati</taxon>
        <taxon>Pseudomonadota</taxon>
        <taxon>Gammaproteobacteria</taxon>
        <taxon>Oceanospirillales</taxon>
        <taxon>Oceanospirillaceae</taxon>
        <taxon>Marinobacterium</taxon>
    </lineage>
</organism>
<comment type="caution">
    <text evidence="2">The sequence shown here is derived from an EMBL/GenBank/DDBJ whole genome shotgun (WGS) entry which is preliminary data.</text>
</comment>
<feature type="region of interest" description="Disordered" evidence="1">
    <location>
        <begin position="1"/>
        <end position="22"/>
    </location>
</feature>
<evidence type="ECO:0000313" key="3">
    <source>
        <dbReference type="Proteomes" id="UP001499915"/>
    </source>
</evidence>
<protein>
    <submittedName>
        <fullName evidence="2">Uncharacterized protein</fullName>
    </submittedName>
</protein>
<dbReference type="Proteomes" id="UP001499915">
    <property type="component" value="Unassembled WGS sequence"/>
</dbReference>
<proteinExistence type="predicted"/>
<gene>
    <name evidence="2" type="ORF">GCM10009104_16660</name>
</gene>
<feature type="region of interest" description="Disordered" evidence="1">
    <location>
        <begin position="84"/>
        <end position="109"/>
    </location>
</feature>
<evidence type="ECO:0000256" key="1">
    <source>
        <dbReference type="SAM" id="MobiDB-lite"/>
    </source>
</evidence>
<keyword evidence="3" id="KW-1185">Reference proteome</keyword>
<dbReference type="EMBL" id="BAAAET010000002">
    <property type="protein sequence ID" value="GAA0690588.1"/>
    <property type="molecule type" value="Genomic_DNA"/>
</dbReference>
<feature type="compositionally biased region" description="Polar residues" evidence="1">
    <location>
        <begin position="13"/>
        <end position="22"/>
    </location>
</feature>
<name>A0ABP3TBB3_9GAMM</name>
<accession>A0ABP3TBB3</accession>
<feature type="compositionally biased region" description="Basic and acidic residues" evidence="1">
    <location>
        <begin position="1"/>
        <end position="11"/>
    </location>
</feature>